<dbReference type="Pfam" id="PF01844">
    <property type="entry name" value="HNH"/>
    <property type="match status" value="1"/>
</dbReference>
<dbReference type="GO" id="GO:0004519">
    <property type="term" value="F:endonuclease activity"/>
    <property type="evidence" value="ECO:0007669"/>
    <property type="project" value="InterPro"/>
</dbReference>
<dbReference type="PANTHER" id="PTHR33877:SF1">
    <property type="entry name" value="TYPE IV METHYL-DIRECTED RESTRICTION ENZYME ECOKMCRA"/>
    <property type="match status" value="1"/>
</dbReference>
<dbReference type="Gene3D" id="1.10.30.50">
    <property type="match status" value="1"/>
</dbReference>
<evidence type="ECO:0000313" key="2">
    <source>
        <dbReference type="EMBL" id="GAI90094.1"/>
    </source>
</evidence>
<feature type="domain" description="HNH nuclease" evidence="1">
    <location>
        <begin position="73"/>
        <end position="124"/>
    </location>
</feature>
<dbReference type="GO" id="GO:0003676">
    <property type="term" value="F:nucleic acid binding"/>
    <property type="evidence" value="ECO:0007669"/>
    <property type="project" value="InterPro"/>
</dbReference>
<reference evidence="2" key="1">
    <citation type="journal article" date="2014" name="Front. Microbiol.">
        <title>High frequency of phylogenetically diverse reductive dehalogenase-homologous genes in deep subseafloor sedimentary metagenomes.</title>
        <authorList>
            <person name="Kawai M."/>
            <person name="Futagami T."/>
            <person name="Toyoda A."/>
            <person name="Takaki Y."/>
            <person name="Nishi S."/>
            <person name="Hori S."/>
            <person name="Arai W."/>
            <person name="Tsubouchi T."/>
            <person name="Morono Y."/>
            <person name="Uchiyama I."/>
            <person name="Ito T."/>
            <person name="Fujiyama A."/>
            <person name="Inagaki F."/>
            <person name="Takami H."/>
        </authorList>
    </citation>
    <scope>NUCLEOTIDE SEQUENCE</scope>
    <source>
        <strain evidence="2">Expedition CK06-06</strain>
    </source>
</reference>
<dbReference type="CDD" id="cd00085">
    <property type="entry name" value="HNHc"/>
    <property type="match status" value="1"/>
</dbReference>
<accession>X1UCN8</accession>
<gene>
    <name evidence="2" type="ORF">S12H4_40058</name>
</gene>
<evidence type="ECO:0000259" key="1">
    <source>
        <dbReference type="SMART" id="SM00507"/>
    </source>
</evidence>
<dbReference type="InterPro" id="IPR052892">
    <property type="entry name" value="NA-targeting_endonuclease"/>
</dbReference>
<dbReference type="InterPro" id="IPR003615">
    <property type="entry name" value="HNH_nuc"/>
</dbReference>
<sequence>MSNFAGLGLYSNDNNYLTNEPFNHLTNSVLDRSRIFPGNLREKGGKSISFDPEIDKREIDRRKQRAKKLRQSAWWQRKVAKGVCYYCERKVDPGELTMDHVVPLARGGKSTKGNLVPACKDCNNKKKYLLPIEWDEYLKGLAVRKS</sequence>
<name>X1UCN8_9ZZZZ</name>
<dbReference type="InterPro" id="IPR002711">
    <property type="entry name" value="HNH"/>
</dbReference>
<proteinExistence type="predicted"/>
<dbReference type="PANTHER" id="PTHR33877">
    <property type="entry name" value="SLL1193 PROTEIN"/>
    <property type="match status" value="1"/>
</dbReference>
<dbReference type="GO" id="GO:0008270">
    <property type="term" value="F:zinc ion binding"/>
    <property type="evidence" value="ECO:0007669"/>
    <property type="project" value="InterPro"/>
</dbReference>
<comment type="caution">
    <text evidence="2">The sequence shown here is derived from an EMBL/GenBank/DDBJ whole genome shotgun (WGS) entry which is preliminary data.</text>
</comment>
<dbReference type="SMART" id="SM00507">
    <property type="entry name" value="HNHc"/>
    <property type="match status" value="1"/>
</dbReference>
<dbReference type="AlphaFoldDB" id="X1UCN8"/>
<organism evidence="2">
    <name type="scientific">marine sediment metagenome</name>
    <dbReference type="NCBI Taxonomy" id="412755"/>
    <lineage>
        <taxon>unclassified sequences</taxon>
        <taxon>metagenomes</taxon>
        <taxon>ecological metagenomes</taxon>
    </lineage>
</organism>
<dbReference type="EMBL" id="BARW01024276">
    <property type="protein sequence ID" value="GAI90094.1"/>
    <property type="molecule type" value="Genomic_DNA"/>
</dbReference>
<protein>
    <recommendedName>
        <fullName evidence="1">HNH nuclease domain-containing protein</fullName>
    </recommendedName>
</protein>